<protein>
    <submittedName>
        <fullName evidence="1">Carboxypeptidase-like regulatory domain-containing protein</fullName>
    </submittedName>
</protein>
<keyword evidence="2" id="KW-1185">Reference proteome</keyword>
<evidence type="ECO:0000313" key="1">
    <source>
        <dbReference type="EMBL" id="WXB11657.1"/>
    </source>
</evidence>
<evidence type="ECO:0000313" key="2">
    <source>
        <dbReference type="Proteomes" id="UP001370348"/>
    </source>
</evidence>
<reference evidence="1 2" key="1">
    <citation type="submission" date="2021-12" db="EMBL/GenBank/DDBJ databases">
        <title>Discovery of the Pendulisporaceae a myxobacterial family with distinct sporulation behavior and unique specialized metabolism.</title>
        <authorList>
            <person name="Garcia R."/>
            <person name="Popoff A."/>
            <person name="Bader C.D."/>
            <person name="Loehr J."/>
            <person name="Walesch S."/>
            <person name="Walt C."/>
            <person name="Boldt J."/>
            <person name="Bunk B."/>
            <person name="Haeckl F.J.F.P.J."/>
            <person name="Gunesch A.P."/>
            <person name="Birkelbach J."/>
            <person name="Nuebel U."/>
            <person name="Pietschmann T."/>
            <person name="Bach T."/>
            <person name="Mueller R."/>
        </authorList>
    </citation>
    <scope>NUCLEOTIDE SEQUENCE [LARGE SCALE GENOMIC DNA]</scope>
    <source>
        <strain evidence="1 2">MSr11954</strain>
    </source>
</reference>
<dbReference type="Proteomes" id="UP001370348">
    <property type="component" value="Chromosome"/>
</dbReference>
<dbReference type="SUPFAM" id="SSF49464">
    <property type="entry name" value="Carboxypeptidase regulatory domain-like"/>
    <property type="match status" value="1"/>
</dbReference>
<organism evidence="1 2">
    <name type="scientific">Pendulispora albinea</name>
    <dbReference type="NCBI Taxonomy" id="2741071"/>
    <lineage>
        <taxon>Bacteria</taxon>
        <taxon>Pseudomonadati</taxon>
        <taxon>Myxococcota</taxon>
        <taxon>Myxococcia</taxon>
        <taxon>Myxococcales</taxon>
        <taxon>Sorangiineae</taxon>
        <taxon>Pendulisporaceae</taxon>
        <taxon>Pendulispora</taxon>
    </lineage>
</organism>
<dbReference type="InterPro" id="IPR008969">
    <property type="entry name" value="CarboxyPept-like_regulatory"/>
</dbReference>
<proteinExistence type="predicted"/>
<dbReference type="EMBL" id="CP089984">
    <property type="protein sequence ID" value="WXB11657.1"/>
    <property type="molecule type" value="Genomic_DNA"/>
</dbReference>
<name>A0ABZ2LLP5_9BACT</name>
<accession>A0ABZ2LLP5</accession>
<dbReference type="SUPFAM" id="SSF49478">
    <property type="entry name" value="Cna protein B-type domain"/>
    <property type="match status" value="1"/>
</dbReference>
<sequence length="988" mass="104696">MQSNFAPGQGAVHGYIDAQIGEKGTIALPDATVRLRRVSDALMTAPVRTDVKGFFIAPGVPSGTYTTCITAAGFTSGCSNAQFLVKSGKISNPPHAVFSPNRVPVYGRVSLSDKSDVRYENQLFATEVDTFVRASTPGGALVAGPVRANARGEYVIGGLPPGANYRILATSESSNVEKTVALATSPLKNDMSFGNRRPQVSEVNALQGGKGVRHVEAGSKVTVTAQAGDPDGGALHYRWIAPGGSCPPTDAPSVECTMPASLGTQSIFVQVSDGIGEYAVGRVRVAVGPAISLFSGTLVDGAAKVPGAEVKVNGVSVVSDANGAFAVTVPEKDRYVLTIRKDGYQLISKVFLEERTGAVYKLLKADKTPLDPTKDNLITVMPPRDETGGQSGFKAVSLLIKAGSIVDESGHPVVTPAFAFTSRFDHLFDKFDRMPGDYGAIDSSGQDVTLTSYGAIEVNLRGPAGEKYNIMPGKPADLEYEVHASQIGSAPASMPLWYYNEDKGLWEEDGKATLVGTRYKTQAKHFSAINVDIAKTNATCLKLVVDQTTLSVPFNIRLTVPGSPPAVRDRAVTENVTAIVRLPPNVAGTTIDVLDGSNNPIPNSHRVFSTGNAVAAGTNLSLAAPYNDCITPPSPPVTLGLDLPQDPNPTYLSYLSNPGANDAAKDAYASTYYTAIGADADLTAWKNRNDFGAGDDASAFYFNAGDLEFGRSMHMRRRADGSIAYYVTNFKNADLALGGLSTDVIATVAMEYSAYPSVLPGAPKFTKFYVFDKTDARVNKAELDNRGDKYVPGLCMVCHGGTFPADITAGPTPGDVAARFIPFDLKSFAYPAMLARPAQEQNFRKLNEGVYLHTNATDSQKALIEAWYAPGGVSSPGEVQHDGIANIPFLWNSGTTAADKSFYYDVVRPSCRSCHNSRIPDFDLDWGSPAAIANRATGVNNAVCSGGYMPQAFVTWRNFWHSTTPSQPATVASYMTSLGVGGGTCTGP</sequence>
<gene>
    <name evidence="1" type="ORF">LZC94_27810</name>
</gene>
<dbReference type="RefSeq" id="WP_394821277.1">
    <property type="nucleotide sequence ID" value="NZ_CP089984.1"/>
</dbReference>